<dbReference type="Proteomes" id="UP000070121">
    <property type="component" value="Unassembled WGS sequence"/>
</dbReference>
<feature type="region of interest" description="Disordered" evidence="1">
    <location>
        <begin position="214"/>
        <end position="233"/>
    </location>
</feature>
<proteinExistence type="predicted"/>
<comment type="caution">
    <text evidence="3">The sequence shown here is derived from an EMBL/GenBank/DDBJ whole genome shotgun (WGS) entry which is preliminary data.</text>
</comment>
<evidence type="ECO:0000313" key="4">
    <source>
        <dbReference type="Proteomes" id="UP000070121"/>
    </source>
</evidence>
<dbReference type="AlphaFoldDB" id="A0A135TA06"/>
<evidence type="ECO:0000313" key="3">
    <source>
        <dbReference type="EMBL" id="KXH44970.1"/>
    </source>
</evidence>
<sequence length="233" mass="26113">MLPATAASTMLLAWMHAVKAAFVAVEDRCAYWTSSDQTRSLEFAGDGYVRKDSVKDKVLLASPTAPSRNDANIAGVLDPTERMGGEITCASLLLALLTWNPCRTPHYHRVALILLRQQHRPDGSRNDCGESTRTCTQQSRNKRPKLLPRPKLPSTARLVFFSFHLKNVAESITLLFEPHNWLQSLPVHPPPFSQIDWLSNPTIVIDTERFRLAQANDPRHPSAQTPRPSPDIF</sequence>
<evidence type="ECO:0008006" key="5">
    <source>
        <dbReference type="Google" id="ProtNLM"/>
    </source>
</evidence>
<feature type="region of interest" description="Disordered" evidence="1">
    <location>
        <begin position="120"/>
        <end position="150"/>
    </location>
</feature>
<accession>A0A135TA06</accession>
<reference evidence="3 4" key="1">
    <citation type="submission" date="2014-02" db="EMBL/GenBank/DDBJ databases">
        <title>The genome sequence of Colletotrichum salicis CBS 607.94.</title>
        <authorList>
            <person name="Baroncelli R."/>
            <person name="Thon M.R."/>
        </authorList>
    </citation>
    <scope>NUCLEOTIDE SEQUENCE [LARGE SCALE GENOMIC DNA]</scope>
    <source>
        <strain evidence="3 4">CBS 607.94</strain>
    </source>
</reference>
<feature type="signal peptide" evidence="2">
    <location>
        <begin position="1"/>
        <end position="20"/>
    </location>
</feature>
<feature type="chain" id="PRO_5007803434" description="Secreted protein" evidence="2">
    <location>
        <begin position="21"/>
        <end position="233"/>
    </location>
</feature>
<gene>
    <name evidence="3" type="ORF">CSAL01_06919</name>
</gene>
<evidence type="ECO:0000256" key="2">
    <source>
        <dbReference type="SAM" id="SignalP"/>
    </source>
</evidence>
<organism evidence="3 4">
    <name type="scientific">Colletotrichum salicis</name>
    <dbReference type="NCBI Taxonomy" id="1209931"/>
    <lineage>
        <taxon>Eukaryota</taxon>
        <taxon>Fungi</taxon>
        <taxon>Dikarya</taxon>
        <taxon>Ascomycota</taxon>
        <taxon>Pezizomycotina</taxon>
        <taxon>Sordariomycetes</taxon>
        <taxon>Hypocreomycetidae</taxon>
        <taxon>Glomerellales</taxon>
        <taxon>Glomerellaceae</taxon>
        <taxon>Colletotrichum</taxon>
        <taxon>Colletotrichum acutatum species complex</taxon>
    </lineage>
</organism>
<protein>
    <recommendedName>
        <fullName evidence="5">Secreted protein</fullName>
    </recommendedName>
</protein>
<dbReference type="EMBL" id="JFFI01002053">
    <property type="protein sequence ID" value="KXH44970.1"/>
    <property type="molecule type" value="Genomic_DNA"/>
</dbReference>
<evidence type="ECO:0000256" key="1">
    <source>
        <dbReference type="SAM" id="MobiDB-lite"/>
    </source>
</evidence>
<keyword evidence="2" id="KW-0732">Signal</keyword>
<feature type="compositionally biased region" description="Basic and acidic residues" evidence="1">
    <location>
        <begin position="120"/>
        <end position="130"/>
    </location>
</feature>
<keyword evidence="4" id="KW-1185">Reference proteome</keyword>
<name>A0A135TA06_9PEZI</name>